<keyword evidence="1" id="KW-0812">Transmembrane</keyword>
<dbReference type="RefSeq" id="WP_015819384.1">
    <property type="nucleotide sequence ID" value="NC_012997.1"/>
</dbReference>
<evidence type="ECO:0000256" key="1">
    <source>
        <dbReference type="SAM" id="Phobius"/>
    </source>
</evidence>
<dbReference type="eggNOG" id="ENOG50318SY">
    <property type="taxonomic scope" value="Bacteria"/>
</dbReference>
<dbReference type="EMBL" id="CP001614">
    <property type="protein sequence ID" value="ACR13271.1"/>
    <property type="molecule type" value="Genomic_DNA"/>
</dbReference>
<dbReference type="STRING" id="377629.TERTU_4625"/>
<dbReference type="KEGG" id="ttu:TERTU_4625"/>
<gene>
    <name evidence="2" type="ordered locus">TERTU_4625</name>
</gene>
<keyword evidence="1" id="KW-1133">Transmembrane helix</keyword>
<dbReference type="AlphaFoldDB" id="C5BJY1"/>
<accession>C5BJY1</accession>
<sequence length="120" mass="12411">MRQKGDVLAESLIGVLLFAVAGVGISHVAAKMSVAQRDNKVHQQVVNELRSKVQNRADSTSLCSAGGFATDNFGAEVEVAGCDLTTASVGGLAISDVSRPVVLSARLNGVDYRVGGVVQQ</sequence>
<proteinExistence type="predicted"/>
<keyword evidence="1" id="KW-0472">Membrane</keyword>
<name>C5BJY1_TERTT</name>
<evidence type="ECO:0000313" key="2">
    <source>
        <dbReference type="EMBL" id="ACR13271.1"/>
    </source>
</evidence>
<organism evidence="2 3">
    <name type="scientific">Teredinibacter turnerae (strain ATCC 39867 / T7901)</name>
    <dbReference type="NCBI Taxonomy" id="377629"/>
    <lineage>
        <taxon>Bacteria</taxon>
        <taxon>Pseudomonadati</taxon>
        <taxon>Pseudomonadota</taxon>
        <taxon>Gammaproteobacteria</taxon>
        <taxon>Cellvibrionales</taxon>
        <taxon>Cellvibrionaceae</taxon>
        <taxon>Teredinibacter</taxon>
    </lineage>
</organism>
<reference evidence="2 3" key="1">
    <citation type="journal article" date="2009" name="PLoS ONE">
        <title>The complete genome of Teredinibacter turnerae T7901: an intracellular endosymbiont of marine wood-boring bivalves (shipworms).</title>
        <authorList>
            <person name="Yang J.C."/>
            <person name="Madupu R."/>
            <person name="Durkin A.S."/>
            <person name="Ekborg N.A."/>
            <person name="Pedamallu C.S."/>
            <person name="Hostetler J.B."/>
            <person name="Radune D."/>
            <person name="Toms B.S."/>
            <person name="Henrissat B."/>
            <person name="Coutinho P.M."/>
            <person name="Schwarz S."/>
            <person name="Field L."/>
            <person name="Trindade-Silva A.E."/>
            <person name="Soares C.A.G."/>
            <person name="Elshahawi S."/>
            <person name="Hanora A."/>
            <person name="Schmidt E.W."/>
            <person name="Haygood M.G."/>
            <person name="Posfai J."/>
            <person name="Benner J."/>
            <person name="Madinger C."/>
            <person name="Nove J."/>
            <person name="Anton B."/>
            <person name="Chaudhary K."/>
            <person name="Foster J."/>
            <person name="Holman A."/>
            <person name="Kumar S."/>
            <person name="Lessard P.A."/>
            <person name="Luyten Y.A."/>
            <person name="Slatko B."/>
            <person name="Wood N."/>
            <person name="Wu B."/>
            <person name="Teplitski M."/>
            <person name="Mougous J.D."/>
            <person name="Ward N."/>
            <person name="Eisen J.A."/>
            <person name="Badger J.H."/>
            <person name="Distel D.L."/>
        </authorList>
    </citation>
    <scope>NUCLEOTIDE SEQUENCE [LARGE SCALE GENOMIC DNA]</scope>
    <source>
        <strain evidence="3">ATCC 39867 / T7901</strain>
    </source>
</reference>
<dbReference type="Proteomes" id="UP000009080">
    <property type="component" value="Chromosome"/>
</dbReference>
<dbReference type="HOGENOM" id="CLU_1884022_0_0_6"/>
<protein>
    <submittedName>
        <fullName evidence="2">Uncharacterized protein</fullName>
    </submittedName>
</protein>
<feature type="transmembrane region" description="Helical" evidence="1">
    <location>
        <begin position="12"/>
        <end position="30"/>
    </location>
</feature>
<evidence type="ECO:0000313" key="3">
    <source>
        <dbReference type="Proteomes" id="UP000009080"/>
    </source>
</evidence>
<keyword evidence="3" id="KW-1185">Reference proteome</keyword>